<keyword evidence="2" id="KW-0489">Methyltransferase</keyword>
<dbReference type="STRING" id="630515.SAMN04489812_6075"/>
<dbReference type="InterPro" id="IPR029063">
    <property type="entry name" value="SAM-dependent_MTases_sf"/>
</dbReference>
<dbReference type="Gene3D" id="3.40.50.150">
    <property type="entry name" value="Vaccinia Virus protein VP39"/>
    <property type="match status" value="1"/>
</dbReference>
<keyword evidence="2" id="KW-0808">Transferase</keyword>
<accession>A0A1H2AP15</accession>
<dbReference type="OrthoDB" id="9808140at2"/>
<feature type="region of interest" description="Disordered" evidence="1">
    <location>
        <begin position="1"/>
        <end position="23"/>
    </location>
</feature>
<dbReference type="EMBL" id="LT629772">
    <property type="protein sequence ID" value="SDT47296.1"/>
    <property type="molecule type" value="Genomic_DNA"/>
</dbReference>
<organism evidence="2 3">
    <name type="scientific">Microlunatus soli</name>
    <dbReference type="NCBI Taxonomy" id="630515"/>
    <lineage>
        <taxon>Bacteria</taxon>
        <taxon>Bacillati</taxon>
        <taxon>Actinomycetota</taxon>
        <taxon>Actinomycetes</taxon>
        <taxon>Propionibacteriales</taxon>
        <taxon>Propionibacteriaceae</taxon>
        <taxon>Microlunatus</taxon>
    </lineage>
</organism>
<proteinExistence type="predicted"/>
<feature type="compositionally biased region" description="Low complexity" evidence="1">
    <location>
        <begin position="1"/>
        <end position="14"/>
    </location>
</feature>
<evidence type="ECO:0000313" key="3">
    <source>
        <dbReference type="Proteomes" id="UP000199103"/>
    </source>
</evidence>
<dbReference type="PANTHER" id="PTHR43591">
    <property type="entry name" value="METHYLTRANSFERASE"/>
    <property type="match status" value="1"/>
</dbReference>
<dbReference type="Pfam" id="PF13489">
    <property type="entry name" value="Methyltransf_23"/>
    <property type="match status" value="1"/>
</dbReference>
<dbReference type="GO" id="GO:0008168">
    <property type="term" value="F:methyltransferase activity"/>
    <property type="evidence" value="ECO:0007669"/>
    <property type="project" value="UniProtKB-KW"/>
</dbReference>
<dbReference type="RefSeq" id="WP_091531261.1">
    <property type="nucleotide sequence ID" value="NZ_LT629772.1"/>
</dbReference>
<dbReference type="GO" id="GO:0032259">
    <property type="term" value="P:methylation"/>
    <property type="evidence" value="ECO:0007669"/>
    <property type="project" value="UniProtKB-KW"/>
</dbReference>
<protein>
    <submittedName>
        <fullName evidence="2">Methyltransferase domain-containing protein</fullName>
    </submittedName>
</protein>
<name>A0A1H2AP15_9ACTN</name>
<dbReference type="SUPFAM" id="SSF53335">
    <property type="entry name" value="S-adenosyl-L-methionine-dependent methyltransferases"/>
    <property type="match status" value="1"/>
</dbReference>
<keyword evidence="3" id="KW-1185">Reference proteome</keyword>
<dbReference type="Proteomes" id="UP000199103">
    <property type="component" value="Chromosome I"/>
</dbReference>
<dbReference type="AlphaFoldDB" id="A0A1H2AP15"/>
<evidence type="ECO:0000313" key="2">
    <source>
        <dbReference type="EMBL" id="SDT47296.1"/>
    </source>
</evidence>
<gene>
    <name evidence="2" type="ORF">SAMN04489812_6075</name>
</gene>
<dbReference type="CDD" id="cd02440">
    <property type="entry name" value="AdoMet_MTases"/>
    <property type="match status" value="1"/>
</dbReference>
<reference evidence="2 3" key="1">
    <citation type="submission" date="2016-10" db="EMBL/GenBank/DDBJ databases">
        <authorList>
            <person name="de Groot N.N."/>
        </authorList>
    </citation>
    <scope>NUCLEOTIDE SEQUENCE [LARGE SCALE GENOMIC DNA]</scope>
    <source>
        <strain evidence="2 3">DSM 21800</strain>
    </source>
</reference>
<sequence>MTTRTAPPRGATARKPARQGFPPWKKRWFRNSSRIWLKRYNRNFARATKADMLVLDAGAGPAPFRGLFGHARYESADFKQYRDDQTYVCDVADIPVEDGRFDRVVFNQVLEHLPDPSAALRELCRVTKPGGQIICTCPLYYEEHQKPYDFFRYTRFALNKLFADAGFVVQKVDWMEGYLGTVGYQFEGMHRHLPRAAPADWSFWKARRTELLLQSTRAIGLLFAGLYYKLDAEWKFTGAGYPKNYVVIASKPE</sequence>
<evidence type="ECO:0000256" key="1">
    <source>
        <dbReference type="SAM" id="MobiDB-lite"/>
    </source>
</evidence>